<accession>W2Y4P8</accession>
<dbReference type="AlphaFoldDB" id="W2Y4P8"/>
<evidence type="ECO:0000256" key="1">
    <source>
        <dbReference type="SAM" id="MobiDB-lite"/>
    </source>
</evidence>
<evidence type="ECO:0000313" key="3">
    <source>
        <dbReference type="Proteomes" id="UP000018948"/>
    </source>
</evidence>
<dbReference type="Proteomes" id="UP000018948">
    <property type="component" value="Unassembled WGS sequence"/>
</dbReference>
<reference evidence="2 3" key="1">
    <citation type="submission" date="2013-11" db="EMBL/GenBank/DDBJ databases">
        <title>The Genome Sequence of Phytophthora parasitica P10297.</title>
        <authorList>
            <consortium name="The Broad Institute Genomics Platform"/>
            <person name="Russ C."/>
            <person name="Tyler B."/>
            <person name="Panabieres F."/>
            <person name="Shan W."/>
            <person name="Tripathy S."/>
            <person name="Grunwald N."/>
            <person name="Machado M."/>
            <person name="Johnson C.S."/>
            <person name="Walker B."/>
            <person name="Young S.K."/>
            <person name="Zeng Q."/>
            <person name="Gargeya S."/>
            <person name="Fitzgerald M."/>
            <person name="Haas B."/>
            <person name="Abouelleil A."/>
            <person name="Allen A.W."/>
            <person name="Alvarado L."/>
            <person name="Arachchi H.M."/>
            <person name="Berlin A.M."/>
            <person name="Chapman S.B."/>
            <person name="Gainer-Dewar J."/>
            <person name="Goldberg J."/>
            <person name="Griggs A."/>
            <person name="Gujja S."/>
            <person name="Hansen M."/>
            <person name="Howarth C."/>
            <person name="Imamovic A."/>
            <person name="Ireland A."/>
            <person name="Larimer J."/>
            <person name="McCowan C."/>
            <person name="Murphy C."/>
            <person name="Pearson M."/>
            <person name="Poon T.W."/>
            <person name="Priest M."/>
            <person name="Roberts A."/>
            <person name="Saif S."/>
            <person name="Shea T."/>
            <person name="Sisk P."/>
            <person name="Sykes S."/>
            <person name="Wortman J."/>
            <person name="Nusbaum C."/>
            <person name="Birren B."/>
        </authorList>
    </citation>
    <scope>NUCLEOTIDE SEQUENCE [LARGE SCALE GENOMIC DNA]</scope>
    <source>
        <strain evidence="2 3">P10297</strain>
    </source>
</reference>
<comment type="caution">
    <text evidence="2">The sequence shown here is derived from an EMBL/GenBank/DDBJ whole genome shotgun (WGS) entry which is preliminary data.</text>
</comment>
<proteinExistence type="predicted"/>
<feature type="compositionally biased region" description="Polar residues" evidence="1">
    <location>
        <begin position="190"/>
        <end position="204"/>
    </location>
</feature>
<dbReference type="EMBL" id="ANIY01004406">
    <property type="protein sequence ID" value="ETP29608.1"/>
    <property type="molecule type" value="Genomic_DNA"/>
</dbReference>
<protein>
    <recommendedName>
        <fullName evidence="4">DUF659 domain-containing protein</fullName>
    </recommendedName>
</protein>
<feature type="compositionally biased region" description="Acidic residues" evidence="1">
    <location>
        <begin position="13"/>
        <end position="29"/>
    </location>
</feature>
<sequence>MSSQKNKHKEPPPEEADSELDLFDEDSDVEPTQVALSTQATAAVRTGEVDDDGESNWTIKVTNEERCHNHITNETIYTALKQCNDLVSLPVSTQQVRSLMNCFKIRPELIASDSRSPTNSKNVKSYCGIADCHAGDLEKVLEDVNASTSAQVVSVITDNAKKIRSATSRVHERSVTRQLVTTAQDGQGYVTTELSSGPTMTKMSLKSGGPYRKSPKGHLK</sequence>
<name>W2Y4P8_PHYNI</name>
<feature type="region of interest" description="Disordered" evidence="1">
    <location>
        <begin position="1"/>
        <end position="55"/>
    </location>
</feature>
<evidence type="ECO:0000313" key="2">
    <source>
        <dbReference type="EMBL" id="ETP29608.1"/>
    </source>
</evidence>
<gene>
    <name evidence="2" type="ORF">F442_21273</name>
</gene>
<evidence type="ECO:0008006" key="4">
    <source>
        <dbReference type="Google" id="ProtNLM"/>
    </source>
</evidence>
<organism evidence="2 3">
    <name type="scientific">Phytophthora nicotianae P10297</name>
    <dbReference type="NCBI Taxonomy" id="1317064"/>
    <lineage>
        <taxon>Eukaryota</taxon>
        <taxon>Sar</taxon>
        <taxon>Stramenopiles</taxon>
        <taxon>Oomycota</taxon>
        <taxon>Peronosporomycetes</taxon>
        <taxon>Peronosporales</taxon>
        <taxon>Peronosporaceae</taxon>
        <taxon>Phytophthora</taxon>
    </lineage>
</organism>
<feature type="region of interest" description="Disordered" evidence="1">
    <location>
        <begin position="190"/>
        <end position="220"/>
    </location>
</feature>